<name>A0A1W6ZSN0_9HYPH</name>
<reference evidence="2 3" key="1">
    <citation type="submission" date="2017-05" db="EMBL/GenBank/DDBJ databases">
        <title>Full genome sequence of Pseudorhodoplanes sinuspersici.</title>
        <authorList>
            <person name="Dastgheib S.M.M."/>
            <person name="Shavandi M."/>
            <person name="Tirandaz H."/>
        </authorList>
    </citation>
    <scope>NUCLEOTIDE SEQUENCE [LARGE SCALE GENOMIC DNA]</scope>
    <source>
        <strain evidence="2 3">RIPI110</strain>
    </source>
</reference>
<dbReference type="STRING" id="1235591.CAK95_14240"/>
<dbReference type="Proteomes" id="UP000194137">
    <property type="component" value="Chromosome"/>
</dbReference>
<dbReference type="EMBL" id="CP021112">
    <property type="protein sequence ID" value="ARQ00111.1"/>
    <property type="molecule type" value="Genomic_DNA"/>
</dbReference>
<evidence type="ECO:0000313" key="3">
    <source>
        <dbReference type="Proteomes" id="UP000194137"/>
    </source>
</evidence>
<dbReference type="Gene3D" id="3.40.190.150">
    <property type="entry name" value="Bordetella uptake gene, domain 1"/>
    <property type="match status" value="1"/>
</dbReference>
<gene>
    <name evidence="2" type="ORF">CAK95_14240</name>
</gene>
<dbReference type="CDD" id="cd13578">
    <property type="entry name" value="PBP2_Bug27"/>
    <property type="match status" value="1"/>
</dbReference>
<dbReference type="Gene3D" id="3.40.190.10">
    <property type="entry name" value="Periplasmic binding protein-like II"/>
    <property type="match status" value="1"/>
</dbReference>
<dbReference type="KEGG" id="psin:CAK95_14240"/>
<dbReference type="InterPro" id="IPR042100">
    <property type="entry name" value="Bug_dom1"/>
</dbReference>
<dbReference type="Pfam" id="PF03401">
    <property type="entry name" value="TctC"/>
    <property type="match status" value="1"/>
</dbReference>
<dbReference type="PIRSF" id="PIRSF017082">
    <property type="entry name" value="YflP"/>
    <property type="match status" value="1"/>
</dbReference>
<dbReference type="AlphaFoldDB" id="A0A1W6ZSN0"/>
<proteinExistence type="inferred from homology"/>
<dbReference type="PANTHER" id="PTHR42928">
    <property type="entry name" value="TRICARBOXYLATE-BINDING PROTEIN"/>
    <property type="match status" value="1"/>
</dbReference>
<evidence type="ECO:0000313" key="2">
    <source>
        <dbReference type="EMBL" id="ARQ00111.1"/>
    </source>
</evidence>
<keyword evidence="3" id="KW-1185">Reference proteome</keyword>
<dbReference type="PANTHER" id="PTHR42928:SF5">
    <property type="entry name" value="BLR1237 PROTEIN"/>
    <property type="match status" value="1"/>
</dbReference>
<evidence type="ECO:0000256" key="1">
    <source>
        <dbReference type="ARBA" id="ARBA00006987"/>
    </source>
</evidence>
<sequence>MPKQLMRARRWVPTRRALLRGSIAAVSSTLAMPFIGHLSPALAAWPDRPIRFLVPFGTGGPVDVIARLIAPPLAESLKVSIFIENKVGAAGSIGVGMAARSDPDGYTILVTSNTMVINPLLYLNIPYDPVNDFLPLVDMAGSPTVFAVQPKLGVKNLKEFVALAKQRAGSLNYASSGFATPAHLAAEFLKSRAGIEMTHVPFNGGGPAVQGLLSGAVDMVSTALPGAHPQIVSGNLTAIGVTGAKRWFDLPDIPTMVEAGYSGFVLDTYTMMLLPAKTPREIADKLTAATMDILKQPEIVAKIRKVGFEVTAGDSESLKTRIAAELPLWAEVVKQAGIKPK</sequence>
<organism evidence="2 3">
    <name type="scientific">Pseudorhodoplanes sinuspersici</name>
    <dbReference type="NCBI Taxonomy" id="1235591"/>
    <lineage>
        <taxon>Bacteria</taxon>
        <taxon>Pseudomonadati</taxon>
        <taxon>Pseudomonadota</taxon>
        <taxon>Alphaproteobacteria</taxon>
        <taxon>Hyphomicrobiales</taxon>
        <taxon>Pseudorhodoplanes</taxon>
    </lineage>
</organism>
<accession>A0A1W6ZSN0</accession>
<dbReference type="SUPFAM" id="SSF53850">
    <property type="entry name" value="Periplasmic binding protein-like II"/>
    <property type="match status" value="1"/>
</dbReference>
<comment type="similarity">
    <text evidence="1">Belongs to the UPF0065 (bug) family.</text>
</comment>
<dbReference type="InterPro" id="IPR005064">
    <property type="entry name" value="BUG"/>
</dbReference>
<protein>
    <submittedName>
        <fullName evidence="2">Uncharacterized protein</fullName>
    </submittedName>
</protein>